<keyword evidence="3" id="KW-0813">Transport</keyword>
<evidence type="ECO:0000256" key="6">
    <source>
        <dbReference type="ARBA" id="ARBA00023136"/>
    </source>
</evidence>
<proteinExistence type="inferred from homology"/>
<keyword evidence="4" id="KW-1134">Transmembrane beta strand</keyword>
<dbReference type="GO" id="GO:1990281">
    <property type="term" value="C:efflux pump complex"/>
    <property type="evidence" value="ECO:0007669"/>
    <property type="project" value="TreeGrafter"/>
</dbReference>
<evidence type="ECO:0000256" key="3">
    <source>
        <dbReference type="ARBA" id="ARBA00022448"/>
    </source>
</evidence>
<evidence type="ECO:0000256" key="4">
    <source>
        <dbReference type="ARBA" id="ARBA00022452"/>
    </source>
</evidence>
<dbReference type="RefSeq" id="WP_110360521.1">
    <property type="nucleotide sequence ID" value="NZ_QFLI01000003.1"/>
</dbReference>
<evidence type="ECO:0000256" key="5">
    <source>
        <dbReference type="ARBA" id="ARBA00022692"/>
    </source>
</evidence>
<keyword evidence="5" id="KW-0812">Transmembrane</keyword>
<dbReference type="EMBL" id="QFLI01000003">
    <property type="protein sequence ID" value="PXY01712.1"/>
    <property type="molecule type" value="Genomic_DNA"/>
</dbReference>
<dbReference type="InterPro" id="IPR051906">
    <property type="entry name" value="TolC-like"/>
</dbReference>
<evidence type="ECO:0000313" key="9">
    <source>
        <dbReference type="Proteomes" id="UP000248079"/>
    </source>
</evidence>
<dbReference type="PANTHER" id="PTHR30026">
    <property type="entry name" value="OUTER MEMBRANE PROTEIN TOLC"/>
    <property type="match status" value="1"/>
</dbReference>
<evidence type="ECO:0000256" key="7">
    <source>
        <dbReference type="ARBA" id="ARBA00023237"/>
    </source>
</evidence>
<sequence>MNNIILKISMVLLLGLLTIFKINAQEVLTLQDCKQKALEHNQSVKTALSDLKSSEAALTLSKRSMLPTFDLSSSYTYLKDPNKMVVPGYELPTVDGKPSGVYSPGSSSNLAYNNSYSASIGMNLPIYMGGKLRHANKLSSLGKAMAEDNVDLTKSELMVDVETKYWGVVSLQEQKDVVQKSIVLLTDVLKEVRNRYETGIVTKNEVLKTQVELNNSKLALIEVSNNLELAKMSLNQRIGNGILSSIQIQDSIINIPGHLSAITFNETHLGNRPEIKLLNNQLEMSRVEKKMVNSEYLPQIVSYANYVSQNPNRYAKQENEFTFNAGVSLSIPVFHWGEKKLKKVQNKMAIQKAELELDESSEMITLEIRQAIFRLKESLVKLDFTSTSLEQANENLKLESNRLMEGVSTTRELLDAQLQWQSSHADYINAKAEVKTNEAKYYKAIGDLRLQ</sequence>
<reference evidence="8 9" key="1">
    <citation type="submission" date="2018-05" db="EMBL/GenBank/DDBJ databases">
        <title>Marinifilum breve JC075T sp. nov., a marine bacterium isolated from Yongle Blue Hole in the South China Sea.</title>
        <authorList>
            <person name="Fu T."/>
        </authorList>
    </citation>
    <scope>NUCLEOTIDE SEQUENCE [LARGE SCALE GENOMIC DNA]</scope>
    <source>
        <strain evidence="8 9">JC075</strain>
    </source>
</reference>
<dbReference type="PANTHER" id="PTHR30026:SF20">
    <property type="entry name" value="OUTER MEMBRANE PROTEIN TOLC"/>
    <property type="match status" value="1"/>
</dbReference>
<dbReference type="GO" id="GO:0015562">
    <property type="term" value="F:efflux transmembrane transporter activity"/>
    <property type="evidence" value="ECO:0007669"/>
    <property type="project" value="InterPro"/>
</dbReference>
<keyword evidence="6" id="KW-0472">Membrane</keyword>
<dbReference type="OrthoDB" id="9807719at2"/>
<evidence type="ECO:0000256" key="1">
    <source>
        <dbReference type="ARBA" id="ARBA00004442"/>
    </source>
</evidence>
<dbReference type="GO" id="GO:0009279">
    <property type="term" value="C:cell outer membrane"/>
    <property type="evidence" value="ECO:0007669"/>
    <property type="project" value="UniProtKB-SubCell"/>
</dbReference>
<keyword evidence="9" id="KW-1185">Reference proteome</keyword>
<evidence type="ECO:0008006" key="10">
    <source>
        <dbReference type="Google" id="ProtNLM"/>
    </source>
</evidence>
<protein>
    <recommendedName>
        <fullName evidence="10">TolC family protein</fullName>
    </recommendedName>
</protein>
<name>A0A2V3ZYZ5_9BACT</name>
<evidence type="ECO:0000313" key="8">
    <source>
        <dbReference type="EMBL" id="PXY01712.1"/>
    </source>
</evidence>
<comment type="caution">
    <text evidence="8">The sequence shown here is derived from an EMBL/GenBank/DDBJ whole genome shotgun (WGS) entry which is preliminary data.</text>
</comment>
<comment type="subcellular location">
    <subcellularLocation>
        <location evidence="1">Cell outer membrane</location>
    </subcellularLocation>
</comment>
<dbReference type="InterPro" id="IPR003423">
    <property type="entry name" value="OMP_efflux"/>
</dbReference>
<comment type="similarity">
    <text evidence="2">Belongs to the outer membrane factor (OMF) (TC 1.B.17) family.</text>
</comment>
<gene>
    <name evidence="8" type="ORF">DF185_09600</name>
</gene>
<dbReference type="Proteomes" id="UP000248079">
    <property type="component" value="Unassembled WGS sequence"/>
</dbReference>
<dbReference type="Gene3D" id="1.20.1600.10">
    <property type="entry name" value="Outer membrane efflux proteins (OEP)"/>
    <property type="match status" value="1"/>
</dbReference>
<keyword evidence="7" id="KW-0998">Cell outer membrane</keyword>
<dbReference type="Pfam" id="PF02321">
    <property type="entry name" value="OEP"/>
    <property type="match status" value="2"/>
</dbReference>
<dbReference type="SUPFAM" id="SSF56954">
    <property type="entry name" value="Outer membrane efflux proteins (OEP)"/>
    <property type="match status" value="1"/>
</dbReference>
<dbReference type="AlphaFoldDB" id="A0A2V3ZYZ5"/>
<dbReference type="GO" id="GO:0015288">
    <property type="term" value="F:porin activity"/>
    <property type="evidence" value="ECO:0007669"/>
    <property type="project" value="TreeGrafter"/>
</dbReference>
<evidence type="ECO:0000256" key="2">
    <source>
        <dbReference type="ARBA" id="ARBA00007613"/>
    </source>
</evidence>
<accession>A0A2V3ZYZ5</accession>
<organism evidence="8 9">
    <name type="scientific">Marinifilum breve</name>
    <dbReference type="NCBI Taxonomy" id="2184082"/>
    <lineage>
        <taxon>Bacteria</taxon>
        <taxon>Pseudomonadati</taxon>
        <taxon>Bacteroidota</taxon>
        <taxon>Bacteroidia</taxon>
        <taxon>Marinilabiliales</taxon>
        <taxon>Marinifilaceae</taxon>
    </lineage>
</organism>